<dbReference type="SUPFAM" id="SSF56601">
    <property type="entry name" value="beta-lactamase/transpeptidase-like"/>
    <property type="match status" value="1"/>
</dbReference>
<dbReference type="STRING" id="690879.TSACC_367"/>
<feature type="domain" description="Beta-lactamase-related" evidence="1">
    <location>
        <begin position="23"/>
        <end position="378"/>
    </location>
</feature>
<keyword evidence="3" id="KW-1185">Reference proteome</keyword>
<sequence>MNTAVLDRVREAFARNESLGYDVGASVAIWQGGEEVLCLSHGWRDGAKTLPWESDTLCLIWSATKGLASACVLHALDQEGIDLETRVAFVWPEFGQNGKEDITLAEALSHRAGLSALEDRGVQLLDYPGVIAAIEKQAPVIPPGMSHAYGPRTFGFVADEILRRVTGIPVSVYWRTHFADPLGLDAWIGLPEEYHSRVAQMLPPRAHSDGGTEEAFNKALADLNSLTRRAFSTPASTLSPTAMNAPAVRSAQLPSLGGIASARALAKFYSFLANGAVRPDGPMYSDKALAWFRTPLANGVDQTLLRETAFSAGFMMDPRDETGRKTRAIYGPSMTAFGHPGAGGSLAFADPETGIGFAYVMNQMELGVLPRTRAQRLVQALYDFA</sequence>
<dbReference type="InterPro" id="IPR052907">
    <property type="entry name" value="Beta-lactamase/esterase"/>
</dbReference>
<protein>
    <submittedName>
        <fullName evidence="2">CubicO group peptidase, beta-lactamase class C family</fullName>
    </submittedName>
</protein>
<dbReference type="PANTHER" id="PTHR43319">
    <property type="entry name" value="BETA-LACTAMASE-RELATED"/>
    <property type="match status" value="1"/>
</dbReference>
<dbReference type="InParanoid" id="A0A146GED4"/>
<dbReference type="AlphaFoldDB" id="A0A146GED4"/>
<gene>
    <name evidence="2" type="ORF">TSACC_367</name>
</gene>
<organism evidence="2 3">
    <name type="scientific">Terrimicrobium sacchariphilum</name>
    <dbReference type="NCBI Taxonomy" id="690879"/>
    <lineage>
        <taxon>Bacteria</taxon>
        <taxon>Pseudomonadati</taxon>
        <taxon>Verrucomicrobiota</taxon>
        <taxon>Terrimicrobiia</taxon>
        <taxon>Terrimicrobiales</taxon>
        <taxon>Terrimicrobiaceae</taxon>
        <taxon>Terrimicrobium</taxon>
    </lineage>
</organism>
<dbReference type="Pfam" id="PF00144">
    <property type="entry name" value="Beta-lactamase"/>
    <property type="match status" value="1"/>
</dbReference>
<dbReference type="InterPro" id="IPR012338">
    <property type="entry name" value="Beta-lactam/transpept-like"/>
</dbReference>
<dbReference type="RefSeq" id="WP_075080868.1">
    <property type="nucleotide sequence ID" value="NZ_BDCO01000003.1"/>
</dbReference>
<accession>A0A146GED4</accession>
<evidence type="ECO:0000313" key="2">
    <source>
        <dbReference type="EMBL" id="GAT35007.1"/>
    </source>
</evidence>
<dbReference type="Proteomes" id="UP000076023">
    <property type="component" value="Unassembled WGS sequence"/>
</dbReference>
<name>A0A146GED4_TERSA</name>
<dbReference type="InterPro" id="IPR001466">
    <property type="entry name" value="Beta-lactam-related"/>
</dbReference>
<evidence type="ECO:0000313" key="3">
    <source>
        <dbReference type="Proteomes" id="UP000076023"/>
    </source>
</evidence>
<dbReference type="Gene3D" id="3.40.710.10">
    <property type="entry name" value="DD-peptidase/beta-lactamase superfamily"/>
    <property type="match status" value="1"/>
</dbReference>
<comment type="caution">
    <text evidence="2">The sequence shown here is derived from an EMBL/GenBank/DDBJ whole genome shotgun (WGS) entry which is preliminary data.</text>
</comment>
<evidence type="ECO:0000259" key="1">
    <source>
        <dbReference type="Pfam" id="PF00144"/>
    </source>
</evidence>
<dbReference type="EMBL" id="BDCO01000003">
    <property type="protein sequence ID" value="GAT35007.1"/>
    <property type="molecule type" value="Genomic_DNA"/>
</dbReference>
<dbReference type="PANTHER" id="PTHR43319:SF3">
    <property type="entry name" value="BETA-LACTAMASE-RELATED DOMAIN-CONTAINING PROTEIN"/>
    <property type="match status" value="1"/>
</dbReference>
<reference evidence="3" key="1">
    <citation type="journal article" date="2017" name="Genome Announc.">
        <title>Draft Genome Sequence of Terrimicrobium sacchariphilum NM-5T, a Facultative Anaerobic Soil Bacterium of the Class Spartobacteria.</title>
        <authorList>
            <person name="Qiu Y.L."/>
            <person name="Tourlousse D.M."/>
            <person name="Matsuura N."/>
            <person name="Ohashi A."/>
            <person name="Sekiguchi Y."/>
        </authorList>
    </citation>
    <scope>NUCLEOTIDE SEQUENCE [LARGE SCALE GENOMIC DNA]</scope>
    <source>
        <strain evidence="3">NM-5</strain>
    </source>
</reference>
<proteinExistence type="predicted"/>